<dbReference type="Proteomes" id="UP001056120">
    <property type="component" value="Linkage Group LG11"/>
</dbReference>
<sequence length="180" mass="20466">MSHYCTTIAEKPKTKLSKKERTIGNVKKASLLDPPLFLHRFDCQGLSRIIIDVAYASVHGRRATAAKTASSDKTAARIVMRVSGYRTPVKSRYTSGATSRSYTSISYDRVTKNEFEYVKVEKTLRKKLMNFMIQGADPRTVLFSTAPSGRTDDEVKAMFDSFIVIYEKCYRTPEDKEKRL</sequence>
<gene>
    <name evidence="1" type="ORF">L1987_33286</name>
</gene>
<evidence type="ECO:0000313" key="2">
    <source>
        <dbReference type="Proteomes" id="UP001056120"/>
    </source>
</evidence>
<protein>
    <submittedName>
        <fullName evidence="1">Uncharacterized protein</fullName>
    </submittedName>
</protein>
<keyword evidence="2" id="KW-1185">Reference proteome</keyword>
<organism evidence="1 2">
    <name type="scientific">Smallanthus sonchifolius</name>
    <dbReference type="NCBI Taxonomy" id="185202"/>
    <lineage>
        <taxon>Eukaryota</taxon>
        <taxon>Viridiplantae</taxon>
        <taxon>Streptophyta</taxon>
        <taxon>Embryophyta</taxon>
        <taxon>Tracheophyta</taxon>
        <taxon>Spermatophyta</taxon>
        <taxon>Magnoliopsida</taxon>
        <taxon>eudicotyledons</taxon>
        <taxon>Gunneridae</taxon>
        <taxon>Pentapetalae</taxon>
        <taxon>asterids</taxon>
        <taxon>campanulids</taxon>
        <taxon>Asterales</taxon>
        <taxon>Asteraceae</taxon>
        <taxon>Asteroideae</taxon>
        <taxon>Heliantheae alliance</taxon>
        <taxon>Millerieae</taxon>
        <taxon>Smallanthus</taxon>
    </lineage>
</organism>
<evidence type="ECO:0000313" key="1">
    <source>
        <dbReference type="EMBL" id="KAI3798020.1"/>
    </source>
</evidence>
<accession>A0ACB9HSA8</accession>
<reference evidence="1 2" key="2">
    <citation type="journal article" date="2022" name="Mol. Ecol. Resour.">
        <title>The genomes of chicory, endive, great burdock and yacon provide insights into Asteraceae paleo-polyploidization history and plant inulin production.</title>
        <authorList>
            <person name="Fan W."/>
            <person name="Wang S."/>
            <person name="Wang H."/>
            <person name="Wang A."/>
            <person name="Jiang F."/>
            <person name="Liu H."/>
            <person name="Zhao H."/>
            <person name="Xu D."/>
            <person name="Zhang Y."/>
        </authorList>
    </citation>
    <scope>NUCLEOTIDE SEQUENCE [LARGE SCALE GENOMIC DNA]</scope>
    <source>
        <strain evidence="2">cv. Yunnan</strain>
        <tissue evidence="1">Leaves</tissue>
    </source>
</reference>
<proteinExistence type="predicted"/>
<dbReference type="EMBL" id="CM042028">
    <property type="protein sequence ID" value="KAI3798020.1"/>
    <property type="molecule type" value="Genomic_DNA"/>
</dbReference>
<comment type="caution">
    <text evidence="1">The sequence shown here is derived from an EMBL/GenBank/DDBJ whole genome shotgun (WGS) entry which is preliminary data.</text>
</comment>
<name>A0ACB9HSA8_9ASTR</name>
<reference evidence="2" key="1">
    <citation type="journal article" date="2022" name="Mol. Ecol. Resour.">
        <title>The genomes of chicory, endive, great burdock and yacon provide insights into Asteraceae palaeo-polyploidization history and plant inulin production.</title>
        <authorList>
            <person name="Fan W."/>
            <person name="Wang S."/>
            <person name="Wang H."/>
            <person name="Wang A."/>
            <person name="Jiang F."/>
            <person name="Liu H."/>
            <person name="Zhao H."/>
            <person name="Xu D."/>
            <person name="Zhang Y."/>
        </authorList>
    </citation>
    <scope>NUCLEOTIDE SEQUENCE [LARGE SCALE GENOMIC DNA]</scope>
    <source>
        <strain evidence="2">cv. Yunnan</strain>
    </source>
</reference>